<protein>
    <submittedName>
        <fullName evidence="1">Uncharacterized protein</fullName>
    </submittedName>
</protein>
<evidence type="ECO:0000313" key="1">
    <source>
        <dbReference type="EMBL" id="PHQ37659.1"/>
    </source>
</evidence>
<dbReference type="Proteomes" id="UP000222824">
    <property type="component" value="Unassembled WGS sequence"/>
</dbReference>
<keyword evidence="2" id="KW-1185">Reference proteome</keyword>
<reference evidence="1 2" key="1">
    <citation type="journal article" date="2014" name="Front. Microbiol.">
        <title>Population and genomic analysis of the genus Halorubrum.</title>
        <authorList>
            <person name="Fullmer M.S."/>
            <person name="Soucy S.M."/>
            <person name="Swithers K.S."/>
            <person name="Makkay A.M."/>
            <person name="Wheeler R."/>
            <person name="Ventosa A."/>
            <person name="Gogarten J.P."/>
            <person name="Papke R.T."/>
        </authorList>
    </citation>
    <scope>NUCLEOTIDE SEQUENCE [LARGE SCALE GENOMIC DNA]</scope>
    <source>
        <strain evidence="1 2">C49</strain>
    </source>
</reference>
<dbReference type="RefSeq" id="WP_099256485.1">
    <property type="nucleotide sequence ID" value="NZ_NHOA01000147.1"/>
</dbReference>
<sequence>MNATNILVLLEEFSAPQIIGELVRQANHAAFNFTQENRLDYTAFVYPALLIQRVYRENDLFTDEISHEPGGRDELADRVTDVLNKGVSLTATLEEVHQEFRIPIEITPGHGDWSSFFGNHAFLKSEYWFCMQRCMQSTIGGWENIREDFLETRESMRKFDRPDRDDIETPYDFGNVWFDLITSLGFATSLDPDAQSIFSTNFPGTVTIFDMRALFDRIEEEPRVQRQLRAGGQHDLRPAAIREHTFDECGEDVFGDEWAIVKDKILMSSENTDAHPLFFKITGTQEMQFQPGRPKREQTVTRILYPDQLVFILQFQLFPLLHNQSPDRGKRLIDRINGEERAPEFERQVHEYLDDNDIESYHSCTLPGPNDREIDVLFVRDEIVYYGEVKFLLPELELRSQDGIQNVDEEYDEKIFNVGSDDGIPYPEKVSDWRSLEPGDRFYHTGQEPYTEIPSEWSEYETQMLVISNFTPSYIEKRDVRFITDLELRQWIDNDRDVFYPVHCFESDHK</sequence>
<proteinExistence type="predicted"/>
<accession>A0A2G1WFL8</accession>
<dbReference type="EMBL" id="NHOA01000147">
    <property type="protein sequence ID" value="PHQ37659.1"/>
    <property type="molecule type" value="Genomic_DNA"/>
</dbReference>
<evidence type="ECO:0000313" key="2">
    <source>
        <dbReference type="Proteomes" id="UP000222824"/>
    </source>
</evidence>
<comment type="caution">
    <text evidence="1">The sequence shown here is derived from an EMBL/GenBank/DDBJ whole genome shotgun (WGS) entry which is preliminary data.</text>
</comment>
<name>A0A2G1WFL8_9EURY</name>
<organism evidence="1 2">
    <name type="scientific">Halorubrum persicum</name>
    <dbReference type="NCBI Taxonomy" id="1383844"/>
    <lineage>
        <taxon>Archaea</taxon>
        <taxon>Methanobacteriati</taxon>
        <taxon>Methanobacteriota</taxon>
        <taxon>Stenosarchaea group</taxon>
        <taxon>Halobacteria</taxon>
        <taxon>Halobacteriales</taxon>
        <taxon>Haloferacaceae</taxon>
        <taxon>Halorubrum</taxon>
    </lineage>
</organism>
<dbReference type="AlphaFoldDB" id="A0A2G1WFL8"/>
<gene>
    <name evidence="1" type="ORF">DJ69_15660</name>
</gene>
<dbReference type="OrthoDB" id="275751at2157"/>